<organism evidence="2">
    <name type="scientific">hydrothermal vent metagenome</name>
    <dbReference type="NCBI Taxonomy" id="652676"/>
    <lineage>
        <taxon>unclassified sequences</taxon>
        <taxon>metagenomes</taxon>
        <taxon>ecological metagenomes</taxon>
    </lineage>
</organism>
<reference evidence="2" key="1">
    <citation type="submission" date="2018-06" db="EMBL/GenBank/DDBJ databases">
        <authorList>
            <person name="Zhirakovskaya E."/>
        </authorList>
    </citation>
    <scope>NUCLEOTIDE SEQUENCE</scope>
</reference>
<evidence type="ECO:0008006" key="3">
    <source>
        <dbReference type="Google" id="ProtNLM"/>
    </source>
</evidence>
<sequence length="203" mass="23346">MPKNRNEDLIAALESRKGLYRLFNRFFLKEIDQSFLQGLQNSQLMTLLEQLNLPELNIVCTEAGIIDQLATEFTRLFIGPGRHLSPHESIQRKTGGLLNDDDTVKVRRFIEASGFSYISHMQHFPDHICAEFEFMEALIQKQIEALSGGDFEEAETSEMLQQEFLQRHILQWVPQFCKKIENEAELPIYPAVAQAVSAFIQSE</sequence>
<evidence type="ECO:0000313" key="2">
    <source>
        <dbReference type="EMBL" id="VAV99877.1"/>
    </source>
</evidence>
<dbReference type="SUPFAM" id="SSF89155">
    <property type="entry name" value="TorD-like"/>
    <property type="match status" value="1"/>
</dbReference>
<proteinExistence type="predicted"/>
<name>A0A3B0S4T9_9ZZZZ</name>
<dbReference type="InterPro" id="IPR020945">
    <property type="entry name" value="DMSO/NO3_reduct_chaperone"/>
</dbReference>
<gene>
    <name evidence="2" type="ORF">MNBD_ALPHA02-2052</name>
</gene>
<evidence type="ECO:0000256" key="1">
    <source>
        <dbReference type="ARBA" id="ARBA00023186"/>
    </source>
</evidence>
<dbReference type="PANTHER" id="PTHR34227:SF1">
    <property type="entry name" value="DIMETHYL SULFOXIDE REDUCTASE CHAPERONE-RELATED"/>
    <property type="match status" value="1"/>
</dbReference>
<accession>A0A3B0S4T9</accession>
<keyword evidence="1" id="KW-0143">Chaperone</keyword>
<dbReference type="AlphaFoldDB" id="A0A3B0S4T9"/>
<protein>
    <recommendedName>
        <fullName evidence="3">Oxidoreductase component of anaerobic dehydrogenases Chaperone protein TorD</fullName>
    </recommendedName>
</protein>
<dbReference type="PANTHER" id="PTHR34227">
    <property type="entry name" value="CHAPERONE PROTEIN YCDY"/>
    <property type="match status" value="1"/>
</dbReference>
<dbReference type="InterPro" id="IPR036411">
    <property type="entry name" value="TorD-like_sf"/>
</dbReference>
<dbReference type="EMBL" id="UOED01000137">
    <property type="protein sequence ID" value="VAV99877.1"/>
    <property type="molecule type" value="Genomic_DNA"/>
</dbReference>
<dbReference type="Pfam" id="PF02613">
    <property type="entry name" value="Nitrate_red_del"/>
    <property type="match status" value="1"/>
</dbReference>
<dbReference type="Gene3D" id="1.10.3480.10">
    <property type="entry name" value="TorD-like"/>
    <property type="match status" value="1"/>
</dbReference>
<dbReference type="InterPro" id="IPR050289">
    <property type="entry name" value="TorD/DmsD_chaperones"/>
</dbReference>